<feature type="region of interest" description="Disordered" evidence="1">
    <location>
        <begin position="17"/>
        <end position="126"/>
    </location>
</feature>
<accession>A0A7Z7VWE9</accession>
<evidence type="ECO:0000313" key="4">
    <source>
        <dbReference type="Proteomes" id="UP000264146"/>
    </source>
</evidence>
<feature type="compositionally biased region" description="Basic and acidic residues" evidence="1">
    <location>
        <begin position="24"/>
        <end position="57"/>
    </location>
</feature>
<keyword evidence="3" id="KW-0449">Lipoprotein</keyword>
<dbReference type="EMBL" id="LR962863">
    <property type="protein sequence ID" value="CAD7358933.1"/>
    <property type="molecule type" value="Genomic_DNA"/>
</dbReference>
<dbReference type="PROSITE" id="PS51257">
    <property type="entry name" value="PROKAR_LIPOPROTEIN"/>
    <property type="match status" value="1"/>
</dbReference>
<dbReference type="EMBL" id="UHEF01000001">
    <property type="protein sequence ID" value="SUM87148.1"/>
    <property type="molecule type" value="Genomic_DNA"/>
</dbReference>
<feature type="compositionally biased region" description="Low complexity" evidence="1">
    <location>
        <begin position="90"/>
        <end position="126"/>
    </location>
</feature>
<evidence type="ECO:0000256" key="1">
    <source>
        <dbReference type="SAM" id="MobiDB-lite"/>
    </source>
</evidence>
<evidence type="ECO:0000313" key="3">
    <source>
        <dbReference type="EMBL" id="SUM87148.1"/>
    </source>
</evidence>
<dbReference type="AlphaFoldDB" id="A0A7Z7VWE9"/>
<sequence length="229" mass="25374">MKKVPASLFALSIVLAACSNDEDKEPKKDDHAKQEQSTKQDKNDHKEQASSKSKDESNSSDQAKTSKSDANDQNNDQQSEMNNQNTEGKQQQAQQNDQSSSTQANGQASNQQQNNSQNEQTSQTKSQYVAPYQGENVVPVAQNIAREKVNRQQALQNLPNFQVALDSARQEVGQLNGQQNPYNDYALQGAGGQYSYLFSFINQSQPGTYVIVTVDYTGTAKIIDPTYRQ</sequence>
<gene>
    <name evidence="3" type="ORF">NCTC12218_00519</name>
</gene>
<dbReference type="Proteomes" id="UP000264146">
    <property type="component" value="Chromosome"/>
</dbReference>
<reference evidence="2 4" key="2">
    <citation type="submission" date="2020-11" db="EMBL/GenBank/DDBJ databases">
        <authorList>
            <consortium name="Pathogen Informatics"/>
        </authorList>
    </citation>
    <scope>NUCLEOTIDE SEQUENCE [LARGE SCALE GENOMIC DNA]</scope>
    <source>
        <strain evidence="2 4">NCTC12218</strain>
    </source>
</reference>
<organism evidence="3">
    <name type="scientific">Staphylococcus schleiferi</name>
    <dbReference type="NCBI Taxonomy" id="1295"/>
    <lineage>
        <taxon>Bacteria</taxon>
        <taxon>Bacillati</taxon>
        <taxon>Bacillota</taxon>
        <taxon>Bacilli</taxon>
        <taxon>Bacillales</taxon>
        <taxon>Staphylococcaceae</taxon>
        <taxon>Staphylococcus</taxon>
    </lineage>
</organism>
<reference evidence="3" key="1">
    <citation type="submission" date="2018-06" db="EMBL/GenBank/DDBJ databases">
        <authorList>
            <consortium name="Pathogen Informatics"/>
            <person name="Doyle S."/>
        </authorList>
    </citation>
    <scope>NUCLEOTIDE SEQUENCE [LARGE SCALE GENOMIC DNA]</scope>
    <source>
        <strain evidence="3">NCTC12218</strain>
    </source>
</reference>
<name>A0A7Z7VWE9_STASC</name>
<feature type="compositionally biased region" description="Polar residues" evidence="1">
    <location>
        <begin position="71"/>
        <end position="89"/>
    </location>
</feature>
<dbReference type="RefSeq" id="WP_112380792.1">
    <property type="nucleotide sequence ID" value="NZ_LR962863.1"/>
</dbReference>
<protein>
    <submittedName>
        <fullName evidence="3">Putative lipoprotein</fullName>
    </submittedName>
</protein>
<proteinExistence type="predicted"/>
<evidence type="ECO:0000313" key="2">
    <source>
        <dbReference type="EMBL" id="CAD7358933.1"/>
    </source>
</evidence>